<proteinExistence type="predicted"/>
<dbReference type="Pfam" id="PF00646">
    <property type="entry name" value="F-box"/>
    <property type="match status" value="1"/>
</dbReference>
<evidence type="ECO:0000313" key="3">
    <source>
        <dbReference type="Proteomes" id="UP001221757"/>
    </source>
</evidence>
<dbReference type="InterPro" id="IPR001810">
    <property type="entry name" value="F-box_dom"/>
</dbReference>
<reference evidence="2" key="1">
    <citation type="submission" date="2023-03" db="EMBL/GenBank/DDBJ databases">
        <title>Massive genome expansion in bonnet fungi (Mycena s.s.) driven by repeated elements and novel gene families across ecological guilds.</title>
        <authorList>
            <consortium name="Lawrence Berkeley National Laboratory"/>
            <person name="Harder C.B."/>
            <person name="Miyauchi S."/>
            <person name="Viragh M."/>
            <person name="Kuo A."/>
            <person name="Thoen E."/>
            <person name="Andreopoulos B."/>
            <person name="Lu D."/>
            <person name="Skrede I."/>
            <person name="Drula E."/>
            <person name="Henrissat B."/>
            <person name="Morin E."/>
            <person name="Kohler A."/>
            <person name="Barry K."/>
            <person name="LaButti K."/>
            <person name="Morin E."/>
            <person name="Salamov A."/>
            <person name="Lipzen A."/>
            <person name="Mereny Z."/>
            <person name="Hegedus B."/>
            <person name="Baldrian P."/>
            <person name="Stursova M."/>
            <person name="Weitz H."/>
            <person name="Taylor A."/>
            <person name="Grigoriev I.V."/>
            <person name="Nagy L.G."/>
            <person name="Martin F."/>
            <person name="Kauserud H."/>
        </authorList>
    </citation>
    <scope>NUCLEOTIDE SEQUENCE</scope>
    <source>
        <strain evidence="2">CBHHK067</strain>
    </source>
</reference>
<keyword evidence="3" id="KW-1185">Reference proteome</keyword>
<evidence type="ECO:0000313" key="2">
    <source>
        <dbReference type="EMBL" id="KAJ7676271.1"/>
    </source>
</evidence>
<dbReference type="AlphaFoldDB" id="A0AAD7D2W0"/>
<gene>
    <name evidence="2" type="ORF">B0H17DRAFT_1080380</name>
</gene>
<dbReference type="EMBL" id="JARKIE010000144">
    <property type="protein sequence ID" value="KAJ7676271.1"/>
    <property type="molecule type" value="Genomic_DNA"/>
</dbReference>
<dbReference type="InterPro" id="IPR036047">
    <property type="entry name" value="F-box-like_dom_sf"/>
</dbReference>
<evidence type="ECO:0000259" key="1">
    <source>
        <dbReference type="PROSITE" id="PS50181"/>
    </source>
</evidence>
<organism evidence="2 3">
    <name type="scientific">Mycena rosella</name>
    <name type="common">Pink bonnet</name>
    <name type="synonym">Agaricus rosellus</name>
    <dbReference type="NCBI Taxonomy" id="1033263"/>
    <lineage>
        <taxon>Eukaryota</taxon>
        <taxon>Fungi</taxon>
        <taxon>Dikarya</taxon>
        <taxon>Basidiomycota</taxon>
        <taxon>Agaricomycotina</taxon>
        <taxon>Agaricomycetes</taxon>
        <taxon>Agaricomycetidae</taxon>
        <taxon>Agaricales</taxon>
        <taxon>Marasmiineae</taxon>
        <taxon>Mycenaceae</taxon>
        <taxon>Mycena</taxon>
    </lineage>
</organism>
<accession>A0AAD7D2W0</accession>
<comment type="caution">
    <text evidence="2">The sequence shown here is derived from an EMBL/GenBank/DDBJ whole genome shotgun (WGS) entry which is preliminary data.</text>
</comment>
<dbReference type="PROSITE" id="PS50181">
    <property type="entry name" value="FBOX"/>
    <property type="match status" value="1"/>
</dbReference>
<dbReference type="Proteomes" id="UP001221757">
    <property type="component" value="Unassembled WGS sequence"/>
</dbReference>
<feature type="domain" description="F-box" evidence="1">
    <location>
        <begin position="17"/>
        <end position="64"/>
    </location>
</feature>
<dbReference type="SUPFAM" id="SSF81383">
    <property type="entry name" value="F-box domain"/>
    <property type="match status" value="1"/>
</dbReference>
<name>A0AAD7D2W0_MYCRO</name>
<sequence length="143" mass="15876">MRQFNPAHFPRSDTQSFFVFNQFPTDVALAIFEHCSPFDLVQLGLSSRHLRAFIGANRCLWITAQASLLGLPPLPTVEASGNFSRSAYASWLFGGGLCTWCSEWTDSQPCNFVFRFRACSPSCNSLLLSHVLVALAKLCLIIV</sequence>
<protein>
    <recommendedName>
        <fullName evidence="1">F-box domain-containing protein</fullName>
    </recommendedName>
</protein>